<keyword evidence="3" id="KW-1185">Reference proteome</keyword>
<reference evidence="3" key="1">
    <citation type="submission" date="2016-10" db="EMBL/GenBank/DDBJ databases">
        <authorList>
            <person name="Varghese N."/>
            <person name="Submissions S."/>
        </authorList>
    </citation>
    <scope>NUCLEOTIDE SEQUENCE [LARGE SCALE GENOMIC DNA]</scope>
    <source>
        <strain evidence="3">Gh-67</strain>
    </source>
</reference>
<evidence type="ECO:0000313" key="2">
    <source>
        <dbReference type="EMBL" id="SDF80262.1"/>
    </source>
</evidence>
<dbReference type="EMBL" id="FNCG01000001">
    <property type="protein sequence ID" value="SDF80262.1"/>
    <property type="molecule type" value="Genomic_DNA"/>
</dbReference>
<evidence type="ECO:0000256" key="1">
    <source>
        <dbReference type="SAM" id="Phobius"/>
    </source>
</evidence>
<sequence>MFLNIRRHLLKTYTLLMKLFYHFLVLVGTSLILVACANMFSSTPEKKIDKPAQRSGIYLGKDSLYNSETNTRLTFSDSYYRDVLNRYTSGNHQAWHKINNNLFIAANYLGLNPIEK</sequence>
<dbReference type="AlphaFoldDB" id="A0A1G7P1R4"/>
<organism evidence="2 3">
    <name type="scientific">Mucilaginibacter gossypii</name>
    <dbReference type="NCBI Taxonomy" id="551996"/>
    <lineage>
        <taxon>Bacteria</taxon>
        <taxon>Pseudomonadati</taxon>
        <taxon>Bacteroidota</taxon>
        <taxon>Sphingobacteriia</taxon>
        <taxon>Sphingobacteriales</taxon>
        <taxon>Sphingobacteriaceae</taxon>
        <taxon>Mucilaginibacter</taxon>
    </lineage>
</organism>
<keyword evidence="1" id="KW-0812">Transmembrane</keyword>
<keyword evidence="1" id="KW-1133">Transmembrane helix</keyword>
<protein>
    <submittedName>
        <fullName evidence="2">Uncharacterized protein</fullName>
    </submittedName>
</protein>
<accession>A0A1G7P1R4</accession>
<feature type="transmembrane region" description="Helical" evidence="1">
    <location>
        <begin position="20"/>
        <end position="40"/>
    </location>
</feature>
<proteinExistence type="predicted"/>
<keyword evidence="1" id="KW-0472">Membrane</keyword>
<name>A0A1G7P1R4_9SPHI</name>
<gene>
    <name evidence="2" type="ORF">SAMN05192573_101425</name>
</gene>
<dbReference type="Proteomes" id="UP000199705">
    <property type="component" value="Unassembled WGS sequence"/>
</dbReference>
<evidence type="ECO:0000313" key="3">
    <source>
        <dbReference type="Proteomes" id="UP000199705"/>
    </source>
</evidence>